<dbReference type="InterPro" id="IPR007208">
    <property type="entry name" value="MrpF/PhaF-like"/>
</dbReference>
<keyword evidence="4" id="KW-1003">Cell membrane</keyword>
<evidence type="ECO:0000256" key="7">
    <source>
        <dbReference type="ARBA" id="ARBA00023136"/>
    </source>
</evidence>
<keyword evidence="6 8" id="KW-1133">Transmembrane helix</keyword>
<dbReference type="Proteomes" id="UP000252355">
    <property type="component" value="Unassembled WGS sequence"/>
</dbReference>
<sequence>MLTDLLSVPSLFVGAAGVVLAALLCSLWLVFRGPTPVDRILAAQLMGTAGVATLLLLGTGARRAGLPLPGYLDVALVLALLAGVAGIAFVARGWEGNPAGPPSPPEEVV</sequence>
<keyword evidence="7 8" id="KW-0472">Membrane</keyword>
<feature type="transmembrane region" description="Helical" evidence="8">
    <location>
        <begin position="40"/>
        <end position="58"/>
    </location>
</feature>
<organism evidence="9 10">
    <name type="scientific">Candidatus Ozemobacter sibiricus</name>
    <dbReference type="NCBI Taxonomy" id="2268124"/>
    <lineage>
        <taxon>Bacteria</taxon>
        <taxon>Candidatus Ozemobacteria</taxon>
        <taxon>Candidatus Ozemobacterales</taxon>
        <taxon>Candidatus Ozemobacteraceae</taxon>
        <taxon>Candidatus Ozemobacter</taxon>
    </lineage>
</organism>
<evidence type="ECO:0000313" key="10">
    <source>
        <dbReference type="Proteomes" id="UP000252355"/>
    </source>
</evidence>
<protein>
    <submittedName>
        <fullName evidence="9">Monovalent cation/H+ antiporter subunit F</fullName>
    </submittedName>
</protein>
<evidence type="ECO:0000256" key="8">
    <source>
        <dbReference type="SAM" id="Phobius"/>
    </source>
</evidence>
<accession>A0A367ZJC6</accession>
<gene>
    <name evidence="9" type="ORF">OZSIB_1995</name>
</gene>
<evidence type="ECO:0000313" key="9">
    <source>
        <dbReference type="EMBL" id="RCK77957.1"/>
    </source>
</evidence>
<evidence type="ECO:0000256" key="3">
    <source>
        <dbReference type="ARBA" id="ARBA00022448"/>
    </source>
</evidence>
<comment type="subcellular location">
    <subcellularLocation>
        <location evidence="1">Cell membrane</location>
        <topology evidence="1">Multi-pass membrane protein</topology>
    </subcellularLocation>
</comment>
<dbReference type="Pfam" id="PF04066">
    <property type="entry name" value="MrpF_PhaF"/>
    <property type="match status" value="1"/>
</dbReference>
<feature type="transmembrane region" description="Helical" evidence="8">
    <location>
        <begin position="12"/>
        <end position="31"/>
    </location>
</feature>
<dbReference type="PANTHER" id="PTHR34702:SF1">
    <property type="entry name" value="NA(+)_H(+) ANTIPORTER SUBUNIT F"/>
    <property type="match status" value="1"/>
</dbReference>
<comment type="similarity">
    <text evidence="2">Belongs to the CPA3 antiporters (TC 2.A.63) subunit F family.</text>
</comment>
<reference evidence="9 10" key="1">
    <citation type="submission" date="2018-05" db="EMBL/GenBank/DDBJ databases">
        <title>A metagenomic window into the 2 km-deep terrestrial subsurface aquifer revealed taxonomically and functionally diverse microbial community comprising novel uncultured bacterial lineages.</title>
        <authorList>
            <person name="Kadnikov V.V."/>
            <person name="Mardanov A.V."/>
            <person name="Beletsky A.V."/>
            <person name="Banks D."/>
            <person name="Pimenov N.V."/>
            <person name="Frank Y.A."/>
            <person name="Karnachuk O.V."/>
            <person name="Ravin N.V."/>
        </authorList>
    </citation>
    <scope>NUCLEOTIDE SEQUENCE [LARGE SCALE GENOMIC DNA]</scope>
    <source>
        <strain evidence="9">BY5</strain>
    </source>
</reference>
<evidence type="ECO:0000256" key="2">
    <source>
        <dbReference type="ARBA" id="ARBA00009212"/>
    </source>
</evidence>
<evidence type="ECO:0000256" key="4">
    <source>
        <dbReference type="ARBA" id="ARBA00022475"/>
    </source>
</evidence>
<keyword evidence="3" id="KW-0813">Transport</keyword>
<keyword evidence="5 8" id="KW-0812">Transmembrane</keyword>
<dbReference type="GO" id="GO:0015385">
    <property type="term" value="F:sodium:proton antiporter activity"/>
    <property type="evidence" value="ECO:0007669"/>
    <property type="project" value="TreeGrafter"/>
</dbReference>
<feature type="transmembrane region" description="Helical" evidence="8">
    <location>
        <begin position="70"/>
        <end position="91"/>
    </location>
</feature>
<name>A0A367ZJC6_9BACT</name>
<dbReference type="PANTHER" id="PTHR34702">
    <property type="entry name" value="NA(+)/H(+) ANTIPORTER SUBUNIT F1"/>
    <property type="match status" value="1"/>
</dbReference>
<evidence type="ECO:0000256" key="6">
    <source>
        <dbReference type="ARBA" id="ARBA00022989"/>
    </source>
</evidence>
<evidence type="ECO:0000256" key="1">
    <source>
        <dbReference type="ARBA" id="ARBA00004651"/>
    </source>
</evidence>
<proteinExistence type="inferred from homology"/>
<comment type="caution">
    <text evidence="9">The sequence shown here is derived from an EMBL/GenBank/DDBJ whole genome shotgun (WGS) entry which is preliminary data.</text>
</comment>
<dbReference type="AlphaFoldDB" id="A0A367ZJC6"/>
<dbReference type="GO" id="GO:0005886">
    <property type="term" value="C:plasma membrane"/>
    <property type="evidence" value="ECO:0007669"/>
    <property type="project" value="UniProtKB-SubCell"/>
</dbReference>
<dbReference type="EMBL" id="QOQW01000030">
    <property type="protein sequence ID" value="RCK77957.1"/>
    <property type="molecule type" value="Genomic_DNA"/>
</dbReference>
<evidence type="ECO:0000256" key="5">
    <source>
        <dbReference type="ARBA" id="ARBA00022692"/>
    </source>
</evidence>